<dbReference type="Proteomes" id="UP001082703">
    <property type="component" value="Unassembled WGS sequence"/>
</dbReference>
<dbReference type="EMBL" id="JAPOHA010000010">
    <property type="protein sequence ID" value="MCY1714664.1"/>
    <property type="molecule type" value="Genomic_DNA"/>
</dbReference>
<dbReference type="RefSeq" id="WP_268058720.1">
    <property type="nucleotide sequence ID" value="NZ_JAPOHA010000010.1"/>
</dbReference>
<evidence type="ECO:0000313" key="1">
    <source>
        <dbReference type="EMBL" id="MCY1714664.1"/>
    </source>
</evidence>
<name>A0ABT4BUT9_9FIRM</name>
<comment type="caution">
    <text evidence="1">The sequence shown here is derived from an EMBL/GenBank/DDBJ whole genome shotgun (WGS) entry which is preliminary data.</text>
</comment>
<organism evidence="1 2">
    <name type="scientific">Caproiciproducens galactitolivorans</name>
    <dbReference type="NCBI Taxonomy" id="642589"/>
    <lineage>
        <taxon>Bacteria</taxon>
        <taxon>Bacillati</taxon>
        <taxon>Bacillota</taxon>
        <taxon>Clostridia</taxon>
        <taxon>Eubacteriales</taxon>
        <taxon>Acutalibacteraceae</taxon>
        <taxon>Caproiciproducens</taxon>
    </lineage>
</organism>
<sequence>MTRKKSPYRRILLSVLAFCAVLCLFWCGFGSAQRANSREKLQITQSAIQKGIVSCYAVEGFYPPNIKYLEEHYGISIDHSKYIVHYETAGGNVMPSVEVLEKNSNS</sequence>
<evidence type="ECO:0000313" key="2">
    <source>
        <dbReference type="Proteomes" id="UP001082703"/>
    </source>
</evidence>
<accession>A0ABT4BUT9</accession>
<gene>
    <name evidence="1" type="ORF">OUY18_10400</name>
</gene>
<reference evidence="1 2" key="1">
    <citation type="submission" date="2022-11" db="EMBL/GenBank/DDBJ databases">
        <authorList>
            <person name="Caiyu Z."/>
        </authorList>
    </citation>
    <scope>NUCLEOTIDE SEQUENCE [LARGE SCALE GENOMIC DNA]</scope>
    <source>
        <strain evidence="1 2">YR-4</strain>
    </source>
</reference>
<protein>
    <submittedName>
        <fullName evidence="1">Uncharacterized protein</fullName>
    </submittedName>
</protein>
<keyword evidence="2" id="KW-1185">Reference proteome</keyword>
<proteinExistence type="predicted"/>